<feature type="signal peptide" evidence="1">
    <location>
        <begin position="1"/>
        <end position="19"/>
    </location>
</feature>
<dbReference type="AlphaFoldDB" id="A0A2T7ULA5"/>
<evidence type="ECO:0000313" key="2">
    <source>
        <dbReference type="EMBL" id="PVE45429.1"/>
    </source>
</evidence>
<proteinExistence type="predicted"/>
<protein>
    <recommendedName>
        <fullName evidence="4">DUF4189 domain-containing protein</fullName>
    </recommendedName>
</protein>
<keyword evidence="1" id="KW-0732">Signal</keyword>
<comment type="caution">
    <text evidence="2">The sequence shown here is derived from an EMBL/GenBank/DDBJ whole genome shotgun (WGS) entry which is preliminary data.</text>
</comment>
<feature type="chain" id="PRO_5015495442" description="DUF4189 domain-containing protein" evidence="1">
    <location>
        <begin position="20"/>
        <end position="138"/>
    </location>
</feature>
<accession>A0A2T7ULA5</accession>
<dbReference type="EMBL" id="QDDR01000015">
    <property type="protein sequence ID" value="PVE45429.1"/>
    <property type="molecule type" value="Genomic_DNA"/>
</dbReference>
<reference evidence="2 3" key="1">
    <citation type="journal article" date="2011" name="Syst. Appl. Microbiol.">
        <title>Defluviimonas denitrificans gen. nov., sp. nov., and Pararhodobacter aggregans gen. nov., sp. nov., non-phototrophic Rhodobacteraceae from the biofilter of a marine aquaculture.</title>
        <authorList>
            <person name="Foesel B.U."/>
            <person name="Drake H.L."/>
            <person name="Schramm A."/>
        </authorList>
    </citation>
    <scope>NUCLEOTIDE SEQUENCE [LARGE SCALE GENOMIC DNA]</scope>
    <source>
        <strain evidence="2 3">D1-19</strain>
    </source>
</reference>
<dbReference type="RefSeq" id="WP_107750111.1">
    <property type="nucleotide sequence ID" value="NZ_QBKF01000001.1"/>
</dbReference>
<sequence length="138" mass="14680">MRALLLPCLLASLSLPAFAQDGPRGIAFVQAPEQSSGMATGRTPDEAFAAATAQCVEGGAMAEDCLRTNWCFPAGYSIDIFAQHREGPHWHEVICGLPSREAGEQVAHALCDTAARPYLIECALVQVYDPDGAALLSY</sequence>
<gene>
    <name evidence="2" type="ORF">DDE23_21810</name>
</gene>
<keyword evidence="3" id="KW-1185">Reference proteome</keyword>
<name>A0A2T7ULA5_9RHOB</name>
<evidence type="ECO:0000256" key="1">
    <source>
        <dbReference type="SAM" id="SignalP"/>
    </source>
</evidence>
<dbReference type="OrthoDB" id="7864325at2"/>
<evidence type="ECO:0000313" key="3">
    <source>
        <dbReference type="Proteomes" id="UP000244810"/>
    </source>
</evidence>
<organism evidence="2 3">
    <name type="scientific">Pararhodobacter aggregans</name>
    <dbReference type="NCBI Taxonomy" id="404875"/>
    <lineage>
        <taxon>Bacteria</taxon>
        <taxon>Pseudomonadati</taxon>
        <taxon>Pseudomonadota</taxon>
        <taxon>Alphaproteobacteria</taxon>
        <taxon>Rhodobacterales</taxon>
        <taxon>Paracoccaceae</taxon>
        <taxon>Pararhodobacter</taxon>
    </lineage>
</organism>
<dbReference type="Proteomes" id="UP000244810">
    <property type="component" value="Unassembled WGS sequence"/>
</dbReference>
<evidence type="ECO:0008006" key="4">
    <source>
        <dbReference type="Google" id="ProtNLM"/>
    </source>
</evidence>